<name>A0ABS9J3J7_9FLAO</name>
<dbReference type="CDD" id="cd12797">
    <property type="entry name" value="M23_peptidase"/>
    <property type="match status" value="1"/>
</dbReference>
<organism evidence="2 3">
    <name type="scientific">Joostella atrarenae</name>
    <dbReference type="NCBI Taxonomy" id="679257"/>
    <lineage>
        <taxon>Bacteria</taxon>
        <taxon>Pseudomonadati</taxon>
        <taxon>Bacteroidota</taxon>
        <taxon>Flavobacteriia</taxon>
        <taxon>Flavobacteriales</taxon>
        <taxon>Flavobacteriaceae</taxon>
        <taxon>Joostella</taxon>
    </lineage>
</organism>
<sequence>MRYLSVFICSLLLPLFIYSQNNYPKNYFRSPLDIPIVLAGTFGELRSNHFHAGMDIKTQQREGLDVYAAADGYVSRIKVQHYGYGKAIYITHPNGYTTVYGHLQKFSPEIQEIVKKQQYKNQSYEIELFPPENEIKVSKSQLIALSGNTGGSGGPHLHFEIRDGLEKPINPLLFGYTVKDTKAPRILGIHAYPVGDGSIINNNDSRIELRLTKQQNGTYLADKIDASGSIGLGVETYDQLDMAYNKNGAYKVCTTVNGTLNFEYDFETFSFDESRYINTLIDYPTYIDNRKKIQKCYIEPYNKLSIYKKRNDNGVISVDEGMSYQVTMEVSDFVGNTSTIIIPIEGKKQNASFLQKKENIGDYLIANRDNIFSVGNASLFFPEDTFYEDFFIQLTQEDEAIIIHNERTPVRDDYTISMNINNRTDIDKEKLFIAHVNEDGRLSYEYTYRKGDLLSTRTRDLGKFKVAKDTVAPVIKPANFRSGQYLSSYGELKLRITDDLSGINSYKATINGEWILTEYEYKKNMLTYDLSDIDFKDSSRNLEVIVTDNVGNSATFNATFNSN</sequence>
<accession>A0ABS9J3J7</accession>
<evidence type="ECO:0000313" key="2">
    <source>
        <dbReference type="EMBL" id="MCF8715002.1"/>
    </source>
</evidence>
<reference evidence="2 3" key="1">
    <citation type="submission" date="2021-01" db="EMBL/GenBank/DDBJ databases">
        <title>Genome sequencing of Joostella atrarenae M1-2 (= KCTC 23194).</title>
        <authorList>
            <person name="Zakaria M.R."/>
            <person name="Lam M.Q."/>
            <person name="Chong C.S."/>
        </authorList>
    </citation>
    <scope>NUCLEOTIDE SEQUENCE [LARGE SCALE GENOMIC DNA]</scope>
    <source>
        <strain evidence="2 3">M1-2</strain>
    </source>
</reference>
<evidence type="ECO:0000313" key="3">
    <source>
        <dbReference type="Proteomes" id="UP000829517"/>
    </source>
</evidence>
<dbReference type="InterPro" id="IPR011055">
    <property type="entry name" value="Dup_hybrid_motif"/>
</dbReference>
<dbReference type="PANTHER" id="PTHR21666:SF285">
    <property type="entry name" value="M23 FAMILY METALLOPEPTIDASE"/>
    <property type="match status" value="1"/>
</dbReference>
<dbReference type="PANTHER" id="PTHR21666">
    <property type="entry name" value="PEPTIDASE-RELATED"/>
    <property type="match status" value="1"/>
</dbReference>
<dbReference type="InterPro" id="IPR050570">
    <property type="entry name" value="Cell_wall_metabolism_enzyme"/>
</dbReference>
<comment type="caution">
    <text evidence="2">The sequence shown here is derived from an EMBL/GenBank/DDBJ whole genome shotgun (WGS) entry which is preliminary data.</text>
</comment>
<dbReference type="Pfam" id="PF01551">
    <property type="entry name" value="Peptidase_M23"/>
    <property type="match status" value="1"/>
</dbReference>
<evidence type="ECO:0000259" key="1">
    <source>
        <dbReference type="Pfam" id="PF01551"/>
    </source>
</evidence>
<dbReference type="Proteomes" id="UP000829517">
    <property type="component" value="Unassembled WGS sequence"/>
</dbReference>
<protein>
    <submittedName>
        <fullName evidence="2">M23 family metallopeptidase</fullName>
    </submittedName>
</protein>
<feature type="domain" description="M23ase beta-sheet core" evidence="1">
    <location>
        <begin position="50"/>
        <end position="118"/>
    </location>
</feature>
<keyword evidence="3" id="KW-1185">Reference proteome</keyword>
<dbReference type="RefSeq" id="WP_236958968.1">
    <property type="nucleotide sequence ID" value="NZ_JAETXX010000005.1"/>
</dbReference>
<dbReference type="EMBL" id="JAETXX010000005">
    <property type="protein sequence ID" value="MCF8715002.1"/>
    <property type="molecule type" value="Genomic_DNA"/>
</dbReference>
<dbReference type="InterPro" id="IPR016047">
    <property type="entry name" value="M23ase_b-sheet_dom"/>
</dbReference>
<proteinExistence type="predicted"/>
<dbReference type="Gene3D" id="2.70.70.10">
    <property type="entry name" value="Glucose Permease (Domain IIA)"/>
    <property type="match status" value="1"/>
</dbReference>
<gene>
    <name evidence="2" type="ORF">JM658_09220</name>
</gene>
<dbReference type="SUPFAM" id="SSF51261">
    <property type="entry name" value="Duplicated hybrid motif"/>
    <property type="match status" value="2"/>
</dbReference>